<dbReference type="GO" id="GO:0000976">
    <property type="term" value="F:transcription cis-regulatory region binding"/>
    <property type="evidence" value="ECO:0007669"/>
    <property type="project" value="TreeGrafter"/>
</dbReference>
<dbReference type="CDD" id="cd01392">
    <property type="entry name" value="HTH_LacI"/>
    <property type="match status" value="1"/>
</dbReference>
<dbReference type="PRINTS" id="PR00036">
    <property type="entry name" value="HTHLACI"/>
</dbReference>
<keyword evidence="2 5" id="KW-0238">DNA-binding</keyword>
<dbReference type="GO" id="GO:0003700">
    <property type="term" value="F:DNA-binding transcription factor activity"/>
    <property type="evidence" value="ECO:0007669"/>
    <property type="project" value="TreeGrafter"/>
</dbReference>
<evidence type="ECO:0000313" key="6">
    <source>
        <dbReference type="Proteomes" id="UP000638014"/>
    </source>
</evidence>
<organism evidence="5 6">
    <name type="scientific">Neiella litorisoli</name>
    <dbReference type="NCBI Taxonomy" id="2771431"/>
    <lineage>
        <taxon>Bacteria</taxon>
        <taxon>Pseudomonadati</taxon>
        <taxon>Pseudomonadota</taxon>
        <taxon>Gammaproteobacteria</taxon>
        <taxon>Alteromonadales</taxon>
        <taxon>Echinimonadaceae</taxon>
        <taxon>Neiella</taxon>
    </lineage>
</organism>
<reference evidence="5" key="1">
    <citation type="submission" date="2020-09" db="EMBL/GenBank/DDBJ databases">
        <title>A novel bacterium of genus Neiella, isolated from South China Sea.</title>
        <authorList>
            <person name="Huang H."/>
            <person name="Mo K."/>
            <person name="Hu Y."/>
        </authorList>
    </citation>
    <scope>NUCLEOTIDE SEQUENCE</scope>
    <source>
        <strain evidence="5">HB171785</strain>
    </source>
</reference>
<dbReference type="PANTHER" id="PTHR30146:SF109">
    <property type="entry name" value="HTH-TYPE TRANSCRIPTIONAL REGULATOR GALS"/>
    <property type="match status" value="1"/>
</dbReference>
<keyword evidence="1" id="KW-0805">Transcription regulation</keyword>
<protein>
    <submittedName>
        <fullName evidence="5">LacI family DNA-binding transcriptional regulator</fullName>
    </submittedName>
</protein>
<dbReference type="InterPro" id="IPR010982">
    <property type="entry name" value="Lambda_DNA-bd_dom_sf"/>
</dbReference>
<dbReference type="Pfam" id="PF13377">
    <property type="entry name" value="Peripla_BP_3"/>
    <property type="match status" value="1"/>
</dbReference>
<dbReference type="AlphaFoldDB" id="A0A8J6UF23"/>
<dbReference type="InterPro" id="IPR046335">
    <property type="entry name" value="LacI/GalR-like_sensor"/>
</dbReference>
<dbReference type="Pfam" id="PF00356">
    <property type="entry name" value="LacI"/>
    <property type="match status" value="1"/>
</dbReference>
<evidence type="ECO:0000313" key="5">
    <source>
        <dbReference type="EMBL" id="MBD1390404.1"/>
    </source>
</evidence>
<feature type="domain" description="HTH lacI-type" evidence="4">
    <location>
        <begin position="2"/>
        <end position="56"/>
    </location>
</feature>
<proteinExistence type="predicted"/>
<dbReference type="Gene3D" id="1.10.260.40">
    <property type="entry name" value="lambda repressor-like DNA-binding domains"/>
    <property type="match status" value="1"/>
</dbReference>
<keyword evidence="3" id="KW-0804">Transcription</keyword>
<dbReference type="RefSeq" id="WP_191145473.1">
    <property type="nucleotide sequence ID" value="NZ_JACXAF010000017.1"/>
</dbReference>
<dbReference type="SUPFAM" id="SSF53822">
    <property type="entry name" value="Periplasmic binding protein-like I"/>
    <property type="match status" value="1"/>
</dbReference>
<sequence length="340" mass="37344">MATIKDVSKHAGVSPATVSRVLNNSELVVEKTRIKVMAAVEALGYRPNTLARAMASGRSGIVGMVVPEMSSPIHARFIGEAEKLFRQHKIQLIGASGHCDPEQEREAIEFLLQCRCDALILLVEAIDDGYLKELAEREANVVLINRQVTGLDSHCITLDNVNGSFTATEHLIELGHQRIGCITGPQNKQDARERFEGFQQALQQHQLIQNPAWLIEGEFTEKSGYQAMAKLIDQQLTAVFCGNDEMAFGALAYCREHGISVPQQISIMGFDDLHFASYTFPALTTMHFPADTMAVAATEFLLSRCYDIASASSAPVMTYLPTLVSRDSVADIRNHAHASL</sequence>
<dbReference type="InterPro" id="IPR000843">
    <property type="entry name" value="HTH_LacI"/>
</dbReference>
<evidence type="ECO:0000259" key="4">
    <source>
        <dbReference type="PROSITE" id="PS50932"/>
    </source>
</evidence>
<accession>A0A8J6UF23</accession>
<dbReference type="SMART" id="SM00354">
    <property type="entry name" value="HTH_LACI"/>
    <property type="match status" value="1"/>
</dbReference>
<name>A0A8J6UF23_9GAMM</name>
<dbReference type="EMBL" id="JACXAF010000017">
    <property type="protein sequence ID" value="MBD1390404.1"/>
    <property type="molecule type" value="Genomic_DNA"/>
</dbReference>
<gene>
    <name evidence="5" type="ORF">IC617_13255</name>
</gene>
<evidence type="ECO:0000256" key="1">
    <source>
        <dbReference type="ARBA" id="ARBA00023015"/>
    </source>
</evidence>
<dbReference type="PANTHER" id="PTHR30146">
    <property type="entry name" value="LACI-RELATED TRANSCRIPTIONAL REPRESSOR"/>
    <property type="match status" value="1"/>
</dbReference>
<comment type="caution">
    <text evidence="5">The sequence shown here is derived from an EMBL/GenBank/DDBJ whole genome shotgun (WGS) entry which is preliminary data.</text>
</comment>
<dbReference type="InterPro" id="IPR028082">
    <property type="entry name" value="Peripla_BP_I"/>
</dbReference>
<dbReference type="CDD" id="cd06270">
    <property type="entry name" value="PBP1_GalS-like"/>
    <property type="match status" value="1"/>
</dbReference>
<evidence type="ECO:0000256" key="3">
    <source>
        <dbReference type="ARBA" id="ARBA00023163"/>
    </source>
</evidence>
<keyword evidence="6" id="KW-1185">Reference proteome</keyword>
<dbReference type="Proteomes" id="UP000638014">
    <property type="component" value="Unassembled WGS sequence"/>
</dbReference>
<dbReference type="PROSITE" id="PS50932">
    <property type="entry name" value="HTH_LACI_2"/>
    <property type="match status" value="1"/>
</dbReference>
<evidence type="ECO:0000256" key="2">
    <source>
        <dbReference type="ARBA" id="ARBA00023125"/>
    </source>
</evidence>
<dbReference type="SUPFAM" id="SSF47413">
    <property type="entry name" value="lambda repressor-like DNA-binding domains"/>
    <property type="match status" value="1"/>
</dbReference>
<dbReference type="Gene3D" id="3.40.50.2300">
    <property type="match status" value="2"/>
</dbReference>